<organism evidence="1 2">
    <name type="scientific">Stephania japonica</name>
    <dbReference type="NCBI Taxonomy" id="461633"/>
    <lineage>
        <taxon>Eukaryota</taxon>
        <taxon>Viridiplantae</taxon>
        <taxon>Streptophyta</taxon>
        <taxon>Embryophyta</taxon>
        <taxon>Tracheophyta</taxon>
        <taxon>Spermatophyta</taxon>
        <taxon>Magnoliopsida</taxon>
        <taxon>Ranunculales</taxon>
        <taxon>Menispermaceae</taxon>
        <taxon>Menispermoideae</taxon>
        <taxon>Cissampelideae</taxon>
        <taxon>Stephania</taxon>
    </lineage>
</organism>
<protein>
    <submittedName>
        <fullName evidence="1">Uncharacterized protein</fullName>
    </submittedName>
</protein>
<comment type="caution">
    <text evidence="1">The sequence shown here is derived from an EMBL/GenBank/DDBJ whole genome shotgun (WGS) entry which is preliminary data.</text>
</comment>
<dbReference type="AlphaFoldDB" id="A0AAP0EUK2"/>
<gene>
    <name evidence="1" type="ORF">Sjap_021655</name>
</gene>
<keyword evidence="2" id="KW-1185">Reference proteome</keyword>
<dbReference type="EMBL" id="JBBNAE010000009">
    <property type="protein sequence ID" value="KAK9096158.1"/>
    <property type="molecule type" value="Genomic_DNA"/>
</dbReference>
<accession>A0AAP0EUK2</accession>
<evidence type="ECO:0000313" key="1">
    <source>
        <dbReference type="EMBL" id="KAK9096158.1"/>
    </source>
</evidence>
<reference evidence="1 2" key="1">
    <citation type="submission" date="2024-01" db="EMBL/GenBank/DDBJ databases">
        <title>Genome assemblies of Stephania.</title>
        <authorList>
            <person name="Yang L."/>
        </authorList>
    </citation>
    <scope>NUCLEOTIDE SEQUENCE [LARGE SCALE GENOMIC DNA]</scope>
    <source>
        <strain evidence="1">QJT</strain>
        <tissue evidence="1">Leaf</tissue>
    </source>
</reference>
<sequence>MLELITLKFLLGWQLGRKNCNIFCDILQWSEAIENLNIGSPGSEKSFGMKQRPDGDVEIDEKFWEEEFHIPTCQKCNGMLKPDVVLPRRLMLGCVLIQDGHPIAYLSRRLMLRHVP</sequence>
<proteinExistence type="predicted"/>
<dbReference type="Proteomes" id="UP001417504">
    <property type="component" value="Unassembled WGS sequence"/>
</dbReference>
<name>A0AAP0EUK2_9MAGN</name>
<evidence type="ECO:0000313" key="2">
    <source>
        <dbReference type="Proteomes" id="UP001417504"/>
    </source>
</evidence>